<dbReference type="RefSeq" id="WP_157479208.1">
    <property type="nucleotide sequence ID" value="NZ_CP046566.1"/>
</dbReference>
<dbReference type="EMBL" id="CP046566">
    <property type="protein sequence ID" value="QGW28855.1"/>
    <property type="molecule type" value="Genomic_DNA"/>
</dbReference>
<dbReference type="Pfam" id="PF12904">
    <property type="entry name" value="Collagen_bind_2"/>
    <property type="match status" value="1"/>
</dbReference>
<dbReference type="Pfam" id="PF13204">
    <property type="entry name" value="Apiosidase"/>
    <property type="match status" value="1"/>
</dbReference>
<dbReference type="InterPro" id="IPR024749">
    <property type="entry name" value="Collagen-bd_put"/>
</dbReference>
<evidence type="ECO:0000259" key="3">
    <source>
        <dbReference type="Pfam" id="PF13204"/>
    </source>
</evidence>
<dbReference type="Proteomes" id="UP000426027">
    <property type="component" value="Chromosome"/>
</dbReference>
<evidence type="ECO:0000313" key="4">
    <source>
        <dbReference type="EMBL" id="QGW28855.1"/>
    </source>
</evidence>
<keyword evidence="5" id="KW-1185">Reference proteome</keyword>
<protein>
    <submittedName>
        <fullName evidence="4">DUF4038 domain-containing protein</fullName>
    </submittedName>
</protein>
<dbReference type="KEGG" id="fls:GLV81_12795"/>
<feature type="chain" id="PRO_5026264446" evidence="1">
    <location>
        <begin position="19"/>
        <end position="457"/>
    </location>
</feature>
<dbReference type="PANTHER" id="PTHR37836:SF3">
    <property type="entry name" value="ENDOGLUCANASE"/>
    <property type="match status" value="1"/>
</dbReference>
<name>A0A6I6GKA2_9BACT</name>
<organism evidence="4 5">
    <name type="scientific">Phnomibacter ginsenosidimutans</name>
    <dbReference type="NCBI Taxonomy" id="2676868"/>
    <lineage>
        <taxon>Bacteria</taxon>
        <taxon>Pseudomonadati</taxon>
        <taxon>Bacteroidota</taxon>
        <taxon>Chitinophagia</taxon>
        <taxon>Chitinophagales</taxon>
        <taxon>Chitinophagaceae</taxon>
        <taxon>Phnomibacter</taxon>
    </lineage>
</organism>
<dbReference type="InterPro" id="IPR025277">
    <property type="entry name" value="Apiosidase-like_cat_dom"/>
</dbReference>
<gene>
    <name evidence="4" type="ORF">GLV81_12795</name>
</gene>
<evidence type="ECO:0000256" key="1">
    <source>
        <dbReference type="SAM" id="SignalP"/>
    </source>
</evidence>
<accession>A0A6I6GKA2</accession>
<keyword evidence="1" id="KW-0732">Signal</keyword>
<dbReference type="SUPFAM" id="SSF51445">
    <property type="entry name" value="(Trans)glycosidases"/>
    <property type="match status" value="1"/>
</dbReference>
<feature type="domain" description="Putative collagen-binding" evidence="2">
    <location>
        <begin position="369"/>
        <end position="456"/>
    </location>
</feature>
<reference evidence="4 5" key="1">
    <citation type="submission" date="2019-11" db="EMBL/GenBank/DDBJ databases">
        <authorList>
            <person name="Im W.T."/>
        </authorList>
    </citation>
    <scope>NUCLEOTIDE SEQUENCE [LARGE SCALE GENOMIC DNA]</scope>
    <source>
        <strain evidence="4 5">SB-02</strain>
    </source>
</reference>
<dbReference type="Gene3D" id="3.20.20.80">
    <property type="entry name" value="Glycosidases"/>
    <property type="match status" value="1"/>
</dbReference>
<proteinExistence type="predicted"/>
<dbReference type="AlphaFoldDB" id="A0A6I6GKA2"/>
<feature type="signal peptide" evidence="1">
    <location>
        <begin position="1"/>
        <end position="18"/>
    </location>
</feature>
<evidence type="ECO:0000259" key="2">
    <source>
        <dbReference type="Pfam" id="PF12904"/>
    </source>
</evidence>
<dbReference type="PANTHER" id="PTHR37836">
    <property type="entry name" value="LMO1036 PROTEIN"/>
    <property type="match status" value="1"/>
</dbReference>
<sequence length="457" mass="51992">MKKFLVSIGMLLHLFAQAQLPLLQVSSNQRYFQTADGKPFFWLGDTGWLLFVKCNRQDAVHYLDVRKSQGFNVIQVMVLHDMNNTKNVYGDLALRNEDVSKPNVTEGKNPDNADAYDYWDHVEYIVDEAAKRGMYMALVPVWGSNVKGGKVTPEQAAVYGQFLAQRFAKKSNIIWLNGGDVRGSEGGEVWEVLGKTIKQYDPHHLMTFHPRGRTTSSEWFHNSSWLDFNMFQSGHKDYAQDTVATETHHFGEDNWKYVALDYKLSPVKPTLDGEPSYENIPHGLHDSLQPRWTDADLRRYAYWSVFAGGAGFTYGENAVMQFNNAGDWTANYGVTMNWKQALLAPGATQMQQLKKLVESKDFFQHASAQHLVVDNGERYARVAAAASYKLAMFYVYTGRSFKLYMNRIMFTPTKAYWIKPATGDQIAIETFTKKGEVTFDPPGDEANGNDWVLVIEK</sequence>
<dbReference type="InterPro" id="IPR017853">
    <property type="entry name" value="GH"/>
</dbReference>
<evidence type="ECO:0000313" key="5">
    <source>
        <dbReference type="Proteomes" id="UP000426027"/>
    </source>
</evidence>
<feature type="domain" description="Apiosidase-like catalytic" evidence="3">
    <location>
        <begin position="26"/>
        <end position="363"/>
    </location>
</feature>